<feature type="compositionally biased region" description="Pro residues" evidence="1">
    <location>
        <begin position="157"/>
        <end position="167"/>
    </location>
</feature>
<name>A0AA38NUF6_9AGAR</name>
<evidence type="ECO:0000313" key="3">
    <source>
        <dbReference type="Proteomes" id="UP001163846"/>
    </source>
</evidence>
<feature type="non-terminal residue" evidence="2">
    <location>
        <position position="348"/>
    </location>
</feature>
<proteinExistence type="predicted"/>
<feature type="compositionally biased region" description="Polar residues" evidence="1">
    <location>
        <begin position="57"/>
        <end position="67"/>
    </location>
</feature>
<dbReference type="EMBL" id="MU808183">
    <property type="protein sequence ID" value="KAJ3830825.1"/>
    <property type="molecule type" value="Genomic_DNA"/>
</dbReference>
<feature type="region of interest" description="Disordered" evidence="1">
    <location>
        <begin position="102"/>
        <end position="168"/>
    </location>
</feature>
<feature type="compositionally biased region" description="Pro residues" evidence="1">
    <location>
        <begin position="1"/>
        <end position="53"/>
    </location>
</feature>
<protein>
    <submittedName>
        <fullName evidence="2">Uncharacterized protein</fullName>
    </submittedName>
</protein>
<gene>
    <name evidence="2" type="ORF">F5878DRAFT_680841</name>
</gene>
<reference evidence="2" key="1">
    <citation type="submission" date="2022-08" db="EMBL/GenBank/DDBJ databases">
        <authorList>
            <consortium name="DOE Joint Genome Institute"/>
            <person name="Min B."/>
            <person name="Riley R."/>
            <person name="Sierra-Patev S."/>
            <person name="Naranjo-Ortiz M."/>
            <person name="Looney B."/>
            <person name="Konkel Z."/>
            <person name="Slot J.C."/>
            <person name="Sakamoto Y."/>
            <person name="Steenwyk J.L."/>
            <person name="Rokas A."/>
            <person name="Carro J."/>
            <person name="Camarero S."/>
            <person name="Ferreira P."/>
            <person name="Molpeceres G."/>
            <person name="Ruiz-Duenas F.J."/>
            <person name="Serrano A."/>
            <person name="Henrissat B."/>
            <person name="Drula E."/>
            <person name="Hughes K.W."/>
            <person name="Mata J.L."/>
            <person name="Ishikawa N.K."/>
            <person name="Vargas-Isla R."/>
            <person name="Ushijima S."/>
            <person name="Smith C.A."/>
            <person name="Ahrendt S."/>
            <person name="Andreopoulos W."/>
            <person name="He G."/>
            <person name="Labutti K."/>
            <person name="Lipzen A."/>
            <person name="Ng V."/>
            <person name="Sandor L."/>
            <person name="Barry K."/>
            <person name="Martinez A.T."/>
            <person name="Xiao Y."/>
            <person name="Gibbons J.G."/>
            <person name="Terashima K."/>
            <person name="Hibbett D.S."/>
            <person name="Grigoriev I.V."/>
        </authorList>
    </citation>
    <scope>NUCLEOTIDE SEQUENCE</scope>
    <source>
        <strain evidence="2">TFB9207</strain>
    </source>
</reference>
<organism evidence="2 3">
    <name type="scientific">Lentinula raphanica</name>
    <dbReference type="NCBI Taxonomy" id="153919"/>
    <lineage>
        <taxon>Eukaryota</taxon>
        <taxon>Fungi</taxon>
        <taxon>Dikarya</taxon>
        <taxon>Basidiomycota</taxon>
        <taxon>Agaricomycotina</taxon>
        <taxon>Agaricomycetes</taxon>
        <taxon>Agaricomycetidae</taxon>
        <taxon>Agaricales</taxon>
        <taxon>Marasmiineae</taxon>
        <taxon>Omphalotaceae</taxon>
        <taxon>Lentinula</taxon>
    </lineage>
</organism>
<keyword evidence="3" id="KW-1185">Reference proteome</keyword>
<feature type="non-terminal residue" evidence="2">
    <location>
        <position position="1"/>
    </location>
</feature>
<accession>A0AA38NUF6</accession>
<feature type="region of interest" description="Disordered" evidence="1">
    <location>
        <begin position="243"/>
        <end position="317"/>
    </location>
</feature>
<feature type="compositionally biased region" description="Polar residues" evidence="1">
    <location>
        <begin position="272"/>
        <end position="286"/>
    </location>
</feature>
<feature type="region of interest" description="Disordered" evidence="1">
    <location>
        <begin position="1"/>
        <end position="88"/>
    </location>
</feature>
<evidence type="ECO:0000313" key="2">
    <source>
        <dbReference type="EMBL" id="KAJ3830825.1"/>
    </source>
</evidence>
<evidence type="ECO:0000256" key="1">
    <source>
        <dbReference type="SAM" id="MobiDB-lite"/>
    </source>
</evidence>
<comment type="caution">
    <text evidence="2">The sequence shown here is derived from an EMBL/GenBank/DDBJ whole genome shotgun (WGS) entry which is preliminary data.</text>
</comment>
<feature type="compositionally biased region" description="Low complexity" evidence="1">
    <location>
        <begin position="109"/>
        <end position="132"/>
    </location>
</feature>
<sequence length="348" mass="37184">PSSQPSPQPSPPSHPSLQPSPQPSPPSNPSSQPSPQPPNPLSQPSPQSSPPSHPSFQALNPSLQASHPSAPLQHSPVSHSCQSVPPKPVTWAARSDVLTEAANIHHAPSQALQALQRSHSSQLLQHSHASSQPSPPLQRSPVSQSLQTPQTSHLQPYPYPTSQPQPQPQQHIVFDTHLVGPPAVSVDNSGLSLDNFGSHPPSLPMAQNGLFQTSRVAEYGHASSRTSAGGTDTVTNSSVVNTGLPVVPGHDPVPSNSPMHETRRGVSRRNKTTTARLESSDINQVRKSSRIKRKNPEPVSQPQPQPHAVAKKQKQKQYYSNIVTQSDGRVALVQGEEVVGYINKDVEG</sequence>
<dbReference type="Proteomes" id="UP001163846">
    <property type="component" value="Unassembled WGS sequence"/>
</dbReference>
<dbReference type="AlphaFoldDB" id="A0AA38NUF6"/>